<reference evidence="3" key="1">
    <citation type="submission" date="2016-06" db="UniProtKB">
        <authorList>
            <consortium name="WormBaseParasite"/>
        </authorList>
    </citation>
    <scope>IDENTIFICATION</scope>
</reference>
<gene>
    <name evidence="1" type="ORF">GPUH_LOCUS16524</name>
</gene>
<dbReference type="WBParaSite" id="GPUH_0001654501-mRNA-1">
    <property type="protein sequence ID" value="GPUH_0001654501-mRNA-1"/>
    <property type="gene ID" value="GPUH_0001654501"/>
</dbReference>
<dbReference type="OrthoDB" id="6434819at2759"/>
<name>A0A183E6D2_9BILA</name>
<proteinExistence type="predicted"/>
<organism evidence="3">
    <name type="scientific">Gongylonema pulchrum</name>
    <dbReference type="NCBI Taxonomy" id="637853"/>
    <lineage>
        <taxon>Eukaryota</taxon>
        <taxon>Metazoa</taxon>
        <taxon>Ecdysozoa</taxon>
        <taxon>Nematoda</taxon>
        <taxon>Chromadorea</taxon>
        <taxon>Rhabditida</taxon>
        <taxon>Spirurina</taxon>
        <taxon>Spiruromorpha</taxon>
        <taxon>Spiruroidea</taxon>
        <taxon>Gongylonematidae</taxon>
        <taxon>Gongylonema</taxon>
    </lineage>
</organism>
<reference evidence="1 2" key="2">
    <citation type="submission" date="2018-11" db="EMBL/GenBank/DDBJ databases">
        <authorList>
            <consortium name="Pathogen Informatics"/>
        </authorList>
    </citation>
    <scope>NUCLEOTIDE SEQUENCE [LARGE SCALE GENOMIC DNA]</scope>
</reference>
<accession>A0A183E6D2</accession>
<sequence length="83" mass="9313">MPAFKFLHETHAAVQILYHNVQSFRKHSKQTENDPVFRTSDVILLGETWTLTKEQICVTGFRPLSRTDCAGPGRKAGEIGAID</sequence>
<keyword evidence="2" id="KW-1185">Reference proteome</keyword>
<evidence type="ECO:0000313" key="1">
    <source>
        <dbReference type="EMBL" id="VDN28054.1"/>
    </source>
</evidence>
<protein>
    <submittedName>
        <fullName evidence="1 3">Uncharacterized protein</fullName>
    </submittedName>
</protein>
<dbReference type="Proteomes" id="UP000271098">
    <property type="component" value="Unassembled WGS sequence"/>
</dbReference>
<dbReference type="EMBL" id="UYRT01083871">
    <property type="protein sequence ID" value="VDN28054.1"/>
    <property type="molecule type" value="Genomic_DNA"/>
</dbReference>
<evidence type="ECO:0000313" key="2">
    <source>
        <dbReference type="Proteomes" id="UP000271098"/>
    </source>
</evidence>
<dbReference type="AlphaFoldDB" id="A0A183E6D2"/>
<evidence type="ECO:0000313" key="3">
    <source>
        <dbReference type="WBParaSite" id="GPUH_0001654501-mRNA-1"/>
    </source>
</evidence>